<evidence type="ECO:0000313" key="2">
    <source>
        <dbReference type="EMBL" id="NQX32063.1"/>
    </source>
</evidence>
<keyword evidence="3" id="KW-1185">Reference proteome</keyword>
<organism evidence="2 3">
    <name type="scientific">Pedobacter boryungensis</name>
    <dbReference type="NCBI Taxonomy" id="869962"/>
    <lineage>
        <taxon>Bacteria</taxon>
        <taxon>Pseudomonadati</taxon>
        <taxon>Bacteroidota</taxon>
        <taxon>Sphingobacteriia</taxon>
        <taxon>Sphingobacteriales</taxon>
        <taxon>Sphingobacteriaceae</taxon>
        <taxon>Pedobacter</taxon>
    </lineage>
</organism>
<dbReference type="SUPFAM" id="SSF53474">
    <property type="entry name" value="alpha/beta-Hydrolases"/>
    <property type="match status" value="1"/>
</dbReference>
<dbReference type="EMBL" id="JABMKV010000002">
    <property type="protein sequence ID" value="NQX32063.1"/>
    <property type="molecule type" value="Genomic_DNA"/>
</dbReference>
<accession>A0ABX2DF21</accession>
<dbReference type="RefSeq" id="WP_173271737.1">
    <property type="nucleotide sequence ID" value="NZ_JABMKV010000002.1"/>
</dbReference>
<dbReference type="InterPro" id="IPR029058">
    <property type="entry name" value="AB_hydrolase_fold"/>
</dbReference>
<dbReference type="InterPro" id="IPR000073">
    <property type="entry name" value="AB_hydrolase_1"/>
</dbReference>
<evidence type="ECO:0000259" key="1">
    <source>
        <dbReference type="Pfam" id="PF00561"/>
    </source>
</evidence>
<feature type="domain" description="AB hydrolase-1" evidence="1">
    <location>
        <begin position="24"/>
        <end position="137"/>
    </location>
</feature>
<dbReference type="GO" id="GO:0016787">
    <property type="term" value="F:hydrolase activity"/>
    <property type="evidence" value="ECO:0007669"/>
    <property type="project" value="UniProtKB-KW"/>
</dbReference>
<sequence>MTSHFFNHPLVNLHYYRFGNGPKTMLCFHGYGMHGKQFSVLKEKLGNEYTFYGFDLFFHKETTLHDQSIQQVKNGISKTDFCELITSFCAMQGIDRFCVIGYSLGSHYASVLAEKEAQRIDQLFILAPAFLKVFPPFQVMSKNKIANYAFRKLFLSENGIKVVLNFCKTLRIIDEKSHGILKSEMATKDLRFAFYANVTYLRYLQVKEIDLITSLNEHNVKCFFLFGQRDKMYPQHLADEMISKLNFAHKTTLDEDHDMVNKNLPDKIYKLMYDN</sequence>
<dbReference type="Proteomes" id="UP000762110">
    <property type="component" value="Unassembled WGS sequence"/>
</dbReference>
<comment type="caution">
    <text evidence="2">The sequence shown here is derived from an EMBL/GenBank/DDBJ whole genome shotgun (WGS) entry which is preliminary data.</text>
</comment>
<dbReference type="Pfam" id="PF00561">
    <property type="entry name" value="Abhydrolase_1"/>
    <property type="match status" value="1"/>
</dbReference>
<protein>
    <submittedName>
        <fullName evidence="2">Alpha/beta hydrolase</fullName>
    </submittedName>
</protein>
<proteinExistence type="predicted"/>
<name>A0ABX2DF21_9SPHI</name>
<keyword evidence="2" id="KW-0378">Hydrolase</keyword>
<dbReference type="Gene3D" id="3.40.50.1820">
    <property type="entry name" value="alpha/beta hydrolase"/>
    <property type="match status" value="1"/>
</dbReference>
<evidence type="ECO:0000313" key="3">
    <source>
        <dbReference type="Proteomes" id="UP000762110"/>
    </source>
</evidence>
<gene>
    <name evidence="2" type="ORF">HQN85_10010</name>
</gene>
<reference evidence="2 3" key="1">
    <citation type="submission" date="2020-05" db="EMBL/GenBank/DDBJ databases">
        <title>Description of Pedobacter foliorum sp. nov.</title>
        <authorList>
            <person name="Qi S."/>
            <person name="Carlier A."/>
            <person name="Cnockaert M."/>
            <person name="Vandamme P."/>
        </authorList>
    </citation>
    <scope>NUCLEOTIDE SEQUENCE [LARGE SCALE GENOMIC DNA]</scope>
    <source>
        <strain evidence="2 3">LMG 31300</strain>
    </source>
</reference>